<keyword evidence="2" id="KW-1185">Reference proteome</keyword>
<name>A0ABR2ZMR8_9AGAR</name>
<evidence type="ECO:0008006" key="3">
    <source>
        <dbReference type="Google" id="ProtNLM"/>
    </source>
</evidence>
<accession>A0ABR2ZMR8</accession>
<dbReference type="EMBL" id="JBBXMP010000116">
    <property type="protein sequence ID" value="KAL0062013.1"/>
    <property type="molecule type" value="Genomic_DNA"/>
</dbReference>
<dbReference type="Proteomes" id="UP001437256">
    <property type="component" value="Unassembled WGS sequence"/>
</dbReference>
<evidence type="ECO:0000313" key="1">
    <source>
        <dbReference type="EMBL" id="KAL0062013.1"/>
    </source>
</evidence>
<reference evidence="1 2" key="1">
    <citation type="submission" date="2024-05" db="EMBL/GenBank/DDBJ databases">
        <title>A draft genome resource for the thread blight pathogen Marasmius tenuissimus strain MS-2.</title>
        <authorList>
            <person name="Yulfo-Soto G.E."/>
            <person name="Baruah I.K."/>
            <person name="Amoako-Attah I."/>
            <person name="Bukari Y."/>
            <person name="Meinhardt L.W."/>
            <person name="Bailey B.A."/>
            <person name="Cohen S.P."/>
        </authorList>
    </citation>
    <scope>NUCLEOTIDE SEQUENCE [LARGE SCALE GENOMIC DNA]</scope>
    <source>
        <strain evidence="1 2">MS-2</strain>
    </source>
</reference>
<sequence>MVAGSCRPPVDMLLLSGDSVMFYTNEQTLLDASNNSFKHLLPFTSKELSQRVLFLSDISSSELEIMLRAVHDISNDAGQSVIDVDIQTLIRSIDNLPEYGISPVACITPESHLYKLLLSCAPLHPLEVYAQAAHHGLGSLAVTVSSHTLVVELAQLTDELSKRMGSVYALRLFQLHAGRVDTLKKLLSRDLGLHNPTPDCTFDGQRLLKAKWTLGVAAMCAEIKPDTSTSTIRETMLSNTDGLKCRECNNLRDNGLRNVLTAWTMTSRTIARGPVPSE</sequence>
<gene>
    <name evidence="1" type="ORF">AAF712_011091</name>
</gene>
<evidence type="ECO:0000313" key="2">
    <source>
        <dbReference type="Proteomes" id="UP001437256"/>
    </source>
</evidence>
<organism evidence="1 2">
    <name type="scientific">Marasmius tenuissimus</name>
    <dbReference type="NCBI Taxonomy" id="585030"/>
    <lineage>
        <taxon>Eukaryota</taxon>
        <taxon>Fungi</taxon>
        <taxon>Dikarya</taxon>
        <taxon>Basidiomycota</taxon>
        <taxon>Agaricomycotina</taxon>
        <taxon>Agaricomycetes</taxon>
        <taxon>Agaricomycetidae</taxon>
        <taxon>Agaricales</taxon>
        <taxon>Marasmiineae</taxon>
        <taxon>Marasmiaceae</taxon>
        <taxon>Marasmius</taxon>
    </lineage>
</organism>
<proteinExistence type="predicted"/>
<comment type="caution">
    <text evidence="1">The sequence shown here is derived from an EMBL/GenBank/DDBJ whole genome shotgun (WGS) entry which is preliminary data.</text>
</comment>
<protein>
    <recommendedName>
        <fullName evidence="3">BTB domain-containing protein</fullName>
    </recommendedName>
</protein>